<dbReference type="InterPro" id="IPR002657">
    <property type="entry name" value="BilAc:Na_symport/Acr3"/>
</dbReference>
<feature type="transmembrane region" description="Helical" evidence="5">
    <location>
        <begin position="102"/>
        <end position="124"/>
    </location>
</feature>
<feature type="transmembrane region" description="Helical" evidence="5">
    <location>
        <begin position="205"/>
        <end position="225"/>
    </location>
</feature>
<comment type="subcellular location">
    <subcellularLocation>
        <location evidence="1">Membrane</location>
        <topology evidence="1">Multi-pass membrane protein</topology>
    </subcellularLocation>
</comment>
<dbReference type="InterPro" id="IPR038770">
    <property type="entry name" value="Na+/solute_symporter_sf"/>
</dbReference>
<keyword evidence="4 5" id="KW-0472">Membrane</keyword>
<evidence type="ECO:0000313" key="6">
    <source>
        <dbReference type="EMBL" id="CUA91639.1"/>
    </source>
</evidence>
<dbReference type="AlphaFoldDB" id="A0A0K6HL94"/>
<dbReference type="GO" id="GO:0016020">
    <property type="term" value="C:membrane"/>
    <property type="evidence" value="ECO:0007669"/>
    <property type="project" value="UniProtKB-SubCell"/>
</dbReference>
<evidence type="ECO:0000256" key="3">
    <source>
        <dbReference type="ARBA" id="ARBA00022989"/>
    </source>
</evidence>
<protein>
    <submittedName>
        <fullName evidence="6">Predicted Na+-dependent transporter</fullName>
    </submittedName>
</protein>
<feature type="transmembrane region" description="Helical" evidence="5">
    <location>
        <begin position="68"/>
        <end position="90"/>
    </location>
</feature>
<feature type="transmembrane region" description="Helical" evidence="5">
    <location>
        <begin position="260"/>
        <end position="281"/>
    </location>
</feature>
<evidence type="ECO:0000256" key="5">
    <source>
        <dbReference type="SAM" id="Phobius"/>
    </source>
</evidence>
<keyword evidence="2 5" id="KW-0812">Transmembrane</keyword>
<keyword evidence="7" id="KW-1185">Reference proteome</keyword>
<reference evidence="7" key="1">
    <citation type="submission" date="2015-08" db="EMBL/GenBank/DDBJ databases">
        <authorList>
            <person name="Varghese N."/>
        </authorList>
    </citation>
    <scope>NUCLEOTIDE SEQUENCE [LARGE SCALE GENOMIC DNA]</scope>
    <source>
        <strain evidence="7">DSM 23407</strain>
    </source>
</reference>
<feature type="transmembrane region" description="Helical" evidence="5">
    <location>
        <begin position="287"/>
        <end position="305"/>
    </location>
</feature>
<dbReference type="Gene3D" id="1.20.1530.20">
    <property type="match status" value="1"/>
</dbReference>
<name>A0A0K6HL94_9HYPH</name>
<evidence type="ECO:0000256" key="1">
    <source>
        <dbReference type="ARBA" id="ARBA00004141"/>
    </source>
</evidence>
<sequence>MALSLTGALGWLGRRGTGAVALSAFAGMVLPGLSSLARPFVSEAIFALLVLAFLKVDQTAVLARLRRPGLVLAASLWMMLLLPTGAALLAAAAGLREVAPDLAMALFIVTAAPAIMSSPAFMYFLKLDGALSLTVLALSMLLVPLTAPFTAYLILGETLPLDSLTLGLKLSGLLAGSMAVAALLRRLAGEARIAAAQDVISGGNVLLLFFFAIAVMDGVAASFASRPMVSLGIVSLTYAVSLTQAGLTLLVFAPALRSDAFVIAYSAGNRNMGLMVAALGGTLPDLAWLYFGLGQLPIYTLPYLLRPLARRLTAATDAKQT</sequence>
<dbReference type="Pfam" id="PF01758">
    <property type="entry name" value="SBF"/>
    <property type="match status" value="1"/>
</dbReference>
<proteinExistence type="predicted"/>
<feature type="transmembrane region" description="Helical" evidence="5">
    <location>
        <begin position="166"/>
        <end position="184"/>
    </location>
</feature>
<feature type="transmembrane region" description="Helical" evidence="5">
    <location>
        <begin position="231"/>
        <end position="253"/>
    </location>
</feature>
<dbReference type="Proteomes" id="UP000183900">
    <property type="component" value="Unassembled WGS sequence"/>
</dbReference>
<evidence type="ECO:0000313" key="7">
    <source>
        <dbReference type="Proteomes" id="UP000183900"/>
    </source>
</evidence>
<gene>
    <name evidence="6" type="ORF">Ga0061067_1013</name>
</gene>
<organism evidence="6 7">
    <name type="scientific">Pannonibacter indicus</name>
    <dbReference type="NCBI Taxonomy" id="466044"/>
    <lineage>
        <taxon>Bacteria</taxon>
        <taxon>Pseudomonadati</taxon>
        <taxon>Pseudomonadota</taxon>
        <taxon>Alphaproteobacteria</taxon>
        <taxon>Hyphomicrobiales</taxon>
        <taxon>Stappiaceae</taxon>
        <taxon>Pannonibacter</taxon>
    </lineage>
</organism>
<feature type="transmembrane region" description="Helical" evidence="5">
    <location>
        <begin position="131"/>
        <end position="154"/>
    </location>
</feature>
<accession>A0A0K6HL94</accession>
<keyword evidence="3 5" id="KW-1133">Transmembrane helix</keyword>
<evidence type="ECO:0000256" key="2">
    <source>
        <dbReference type="ARBA" id="ARBA00022692"/>
    </source>
</evidence>
<evidence type="ECO:0000256" key="4">
    <source>
        <dbReference type="ARBA" id="ARBA00023136"/>
    </source>
</evidence>
<dbReference type="EMBL" id="CYHE01000001">
    <property type="protein sequence ID" value="CUA91639.1"/>
    <property type="molecule type" value="Genomic_DNA"/>
</dbReference>
<dbReference type="OrthoDB" id="7262824at2"/>
<dbReference type="RefSeq" id="WP_055453813.1">
    <property type="nucleotide sequence ID" value="NZ_CYHE01000001.1"/>
</dbReference>